<dbReference type="PROSITE" id="PS00765">
    <property type="entry name" value="P_GLUCOSE_ISOMERASE_1"/>
    <property type="match status" value="1"/>
</dbReference>
<dbReference type="PROSITE" id="PS51463">
    <property type="entry name" value="P_GLUCOSE_ISOMERASE_3"/>
    <property type="match status" value="1"/>
</dbReference>
<comment type="similarity">
    <text evidence="2 7 8">Belongs to the GPI family.</text>
</comment>
<dbReference type="EMBL" id="WSRP01000010">
    <property type="protein sequence ID" value="MVX56473.1"/>
    <property type="molecule type" value="Genomic_DNA"/>
</dbReference>
<comment type="function">
    <text evidence="7">Catalyzes the reversible isomerization of glucose-6-phosphate to fructose-6-phosphate.</text>
</comment>
<comment type="caution">
    <text evidence="9">The sequence shown here is derived from an EMBL/GenBank/DDBJ whole genome shotgun (WGS) entry which is preliminary data.</text>
</comment>
<dbReference type="OrthoDB" id="140919at2"/>
<dbReference type="InterPro" id="IPR001672">
    <property type="entry name" value="G6P_Isomerase"/>
</dbReference>
<evidence type="ECO:0000256" key="2">
    <source>
        <dbReference type="ARBA" id="ARBA00006604"/>
    </source>
</evidence>
<evidence type="ECO:0000256" key="8">
    <source>
        <dbReference type="RuleBase" id="RU000612"/>
    </source>
</evidence>
<evidence type="ECO:0000256" key="6">
    <source>
        <dbReference type="ARBA" id="ARBA00029321"/>
    </source>
</evidence>
<dbReference type="CDD" id="cd05016">
    <property type="entry name" value="SIS_PGI_2"/>
    <property type="match status" value="1"/>
</dbReference>
<accession>A0A6L6YID0</accession>
<comment type="subcellular location">
    <subcellularLocation>
        <location evidence="7">Cytoplasm</location>
    </subcellularLocation>
</comment>
<keyword evidence="5 7" id="KW-0413">Isomerase</keyword>
<comment type="pathway">
    <text evidence="7">Carbohydrate biosynthesis; gluconeogenesis.</text>
</comment>
<protein>
    <recommendedName>
        <fullName evidence="7">Glucose-6-phosphate isomerase</fullName>
        <shortName evidence="7">GPI</shortName>
        <ecNumber evidence="7">5.3.1.9</ecNumber>
    </recommendedName>
    <alternativeName>
        <fullName evidence="7">Phosphoglucose isomerase</fullName>
        <shortName evidence="7">PGI</shortName>
    </alternativeName>
    <alternativeName>
        <fullName evidence="7">Phosphohexose isomerase</fullName>
        <shortName evidence="7">PHI</shortName>
    </alternativeName>
</protein>
<dbReference type="GO" id="GO:0005829">
    <property type="term" value="C:cytosol"/>
    <property type="evidence" value="ECO:0007669"/>
    <property type="project" value="TreeGrafter"/>
</dbReference>
<dbReference type="GO" id="GO:0004347">
    <property type="term" value="F:glucose-6-phosphate isomerase activity"/>
    <property type="evidence" value="ECO:0007669"/>
    <property type="project" value="UniProtKB-UniRule"/>
</dbReference>
<evidence type="ECO:0000313" key="10">
    <source>
        <dbReference type="Proteomes" id="UP000472580"/>
    </source>
</evidence>
<dbReference type="Gene3D" id="3.40.50.10490">
    <property type="entry name" value="Glucose-6-phosphate isomerase like protein, domain 1"/>
    <property type="match status" value="2"/>
</dbReference>
<name>A0A6L6YID0_9BURK</name>
<dbReference type="GO" id="GO:0048029">
    <property type="term" value="F:monosaccharide binding"/>
    <property type="evidence" value="ECO:0007669"/>
    <property type="project" value="TreeGrafter"/>
</dbReference>
<dbReference type="GO" id="GO:0051156">
    <property type="term" value="P:glucose 6-phosphate metabolic process"/>
    <property type="evidence" value="ECO:0007669"/>
    <property type="project" value="TreeGrafter"/>
</dbReference>
<dbReference type="UniPathway" id="UPA00138"/>
<dbReference type="AlphaFoldDB" id="A0A6L6YID0"/>
<feature type="active site" evidence="7">
    <location>
        <position position="458"/>
    </location>
</feature>
<proteinExistence type="inferred from homology"/>
<dbReference type="PANTHER" id="PTHR11469">
    <property type="entry name" value="GLUCOSE-6-PHOSPHATE ISOMERASE"/>
    <property type="match status" value="1"/>
</dbReference>
<dbReference type="PROSITE" id="PS00174">
    <property type="entry name" value="P_GLUCOSE_ISOMERASE_2"/>
    <property type="match status" value="1"/>
</dbReference>
<feature type="active site" evidence="7">
    <location>
        <position position="355"/>
    </location>
</feature>
<dbReference type="InterPro" id="IPR046348">
    <property type="entry name" value="SIS_dom_sf"/>
</dbReference>
<reference evidence="9 10" key="1">
    <citation type="submission" date="2019-12" db="EMBL/GenBank/DDBJ databases">
        <title>Microbes associate with the intestines of laboratory mice.</title>
        <authorList>
            <person name="Navarre W."/>
            <person name="Wong E."/>
        </authorList>
    </citation>
    <scope>NUCLEOTIDE SEQUENCE [LARGE SCALE GENOMIC DNA]</scope>
    <source>
        <strain evidence="9 10">NM82_D38</strain>
    </source>
</reference>
<comment type="catalytic activity">
    <reaction evidence="6 7 8">
        <text>alpha-D-glucose 6-phosphate = beta-D-fructose 6-phosphate</text>
        <dbReference type="Rhea" id="RHEA:11816"/>
        <dbReference type="ChEBI" id="CHEBI:57634"/>
        <dbReference type="ChEBI" id="CHEBI:58225"/>
        <dbReference type="EC" id="5.3.1.9"/>
    </reaction>
</comment>
<dbReference type="RefSeq" id="WP_160334903.1">
    <property type="nucleotide sequence ID" value="NZ_WSRP01000010.1"/>
</dbReference>
<dbReference type="GO" id="GO:0006096">
    <property type="term" value="P:glycolytic process"/>
    <property type="evidence" value="ECO:0007669"/>
    <property type="project" value="UniProtKB-UniRule"/>
</dbReference>
<gene>
    <name evidence="7" type="primary">pgi</name>
    <name evidence="9" type="ORF">E5987_04530</name>
</gene>
<dbReference type="HAMAP" id="MF_00473">
    <property type="entry name" value="G6P_isomerase"/>
    <property type="match status" value="1"/>
</dbReference>
<dbReference type="InterPro" id="IPR035476">
    <property type="entry name" value="SIS_PGI_1"/>
</dbReference>
<dbReference type="UniPathway" id="UPA00109">
    <property type="reaction ID" value="UER00181"/>
</dbReference>
<dbReference type="GO" id="GO:0097367">
    <property type="term" value="F:carbohydrate derivative binding"/>
    <property type="evidence" value="ECO:0007669"/>
    <property type="project" value="InterPro"/>
</dbReference>
<dbReference type="EC" id="5.3.1.9" evidence="7"/>
<dbReference type="InterPro" id="IPR023096">
    <property type="entry name" value="G6P_Isomerase_C"/>
</dbReference>
<keyword evidence="3 7" id="KW-0312">Gluconeogenesis</keyword>
<dbReference type="Gene3D" id="1.10.1390.10">
    <property type="match status" value="1"/>
</dbReference>
<dbReference type="CDD" id="cd05015">
    <property type="entry name" value="SIS_PGI_1"/>
    <property type="match status" value="1"/>
</dbReference>
<keyword evidence="10" id="KW-1185">Reference proteome</keyword>
<evidence type="ECO:0000256" key="4">
    <source>
        <dbReference type="ARBA" id="ARBA00023152"/>
    </source>
</evidence>
<dbReference type="PRINTS" id="PR00662">
    <property type="entry name" value="G6PISOMERASE"/>
</dbReference>
<evidence type="ECO:0000313" key="9">
    <source>
        <dbReference type="EMBL" id="MVX56473.1"/>
    </source>
</evidence>
<dbReference type="SUPFAM" id="SSF53697">
    <property type="entry name" value="SIS domain"/>
    <property type="match status" value="1"/>
</dbReference>
<dbReference type="Pfam" id="PF00342">
    <property type="entry name" value="PGI"/>
    <property type="match status" value="1"/>
</dbReference>
<sequence>MQSLTVAPFIRDSFENFRKSACGITLDLGRQRISQKELLNLIDFVNDRRMIESFNEMRQGKIVNASEQRSALHTSLRDPSKDAPHATEVHETLERLCYFADNVRNWKWRGCTGERITDVINIGIGGSDMGPRTVYNALRKANPEIHLHFLASSDGVIFDRVTEELDPYKTLVVISSKSFKTQETQANAQEIFHWLKQAGIPEKQFSKHVVVVSANPHAAEYFGLPNDNYFPIWDWIGGRFSVWGAIGLPVAIALGTDVFRRFLAGAHQMDQHASFTPLQNNLPALMAMFAYWNVNNLDVSSYCFLPYDERLRTMVDWLQQLEMESLGKSIKSDGKPVVGKTSLTVWGGHGNESQHSFYQWLREGTAKTAIDVCWCEKPGHSHKVLDDVLMANAKAQTEALVTRDSNCRYFNVVSTVTLDELTPERLGALMAMYEHKTTMLGTLFGVNAFDQPGVEFGKELAKKIYSIRNPTSHNSTH</sequence>
<dbReference type="InterPro" id="IPR035482">
    <property type="entry name" value="SIS_PGI_2"/>
</dbReference>
<evidence type="ECO:0000256" key="1">
    <source>
        <dbReference type="ARBA" id="ARBA00004926"/>
    </source>
</evidence>
<dbReference type="InterPro" id="IPR018189">
    <property type="entry name" value="Phosphoglucose_isomerase_CS"/>
</dbReference>
<feature type="active site" description="Proton donor" evidence="7">
    <location>
        <position position="324"/>
    </location>
</feature>
<evidence type="ECO:0000256" key="3">
    <source>
        <dbReference type="ARBA" id="ARBA00022432"/>
    </source>
</evidence>
<keyword evidence="7" id="KW-0963">Cytoplasm</keyword>
<evidence type="ECO:0000256" key="7">
    <source>
        <dbReference type="HAMAP-Rule" id="MF_00473"/>
    </source>
</evidence>
<comment type="pathway">
    <text evidence="1 7 8">Carbohydrate degradation; glycolysis; D-glyceraldehyde 3-phosphate and glycerone phosphate from D-glucose: step 2/4.</text>
</comment>
<keyword evidence="4 7" id="KW-0324">Glycolysis</keyword>
<evidence type="ECO:0000256" key="5">
    <source>
        <dbReference type="ARBA" id="ARBA00023235"/>
    </source>
</evidence>
<dbReference type="GO" id="GO:0006094">
    <property type="term" value="P:gluconeogenesis"/>
    <property type="evidence" value="ECO:0007669"/>
    <property type="project" value="UniProtKB-UniRule"/>
</dbReference>
<dbReference type="Proteomes" id="UP000472580">
    <property type="component" value="Unassembled WGS sequence"/>
</dbReference>
<organism evidence="9 10">
    <name type="scientific">Parasutterella muris</name>
    <dbReference type="NCBI Taxonomy" id="2565572"/>
    <lineage>
        <taxon>Bacteria</taxon>
        <taxon>Pseudomonadati</taxon>
        <taxon>Pseudomonadota</taxon>
        <taxon>Betaproteobacteria</taxon>
        <taxon>Burkholderiales</taxon>
        <taxon>Sutterellaceae</taxon>
        <taxon>Parasutterella</taxon>
    </lineage>
</organism>
<dbReference type="PANTHER" id="PTHR11469:SF1">
    <property type="entry name" value="GLUCOSE-6-PHOSPHATE ISOMERASE"/>
    <property type="match status" value="1"/>
</dbReference>